<evidence type="ECO:0000256" key="1">
    <source>
        <dbReference type="SAM" id="MobiDB-lite"/>
    </source>
</evidence>
<feature type="region of interest" description="Disordered" evidence="1">
    <location>
        <begin position="539"/>
        <end position="580"/>
    </location>
</feature>
<evidence type="ECO:0000259" key="4">
    <source>
        <dbReference type="Pfam" id="PF22863"/>
    </source>
</evidence>
<dbReference type="Pfam" id="PF18821">
    <property type="entry name" value="LPD7"/>
    <property type="match status" value="1"/>
</dbReference>
<dbReference type="AlphaFoldDB" id="J9ZF93"/>
<dbReference type="Proteomes" id="UP000006177">
    <property type="component" value="Chromosome"/>
</dbReference>
<dbReference type="EMBL" id="CP002919">
    <property type="protein sequence ID" value="AFS54638.1"/>
    <property type="molecule type" value="Genomic_DNA"/>
</dbReference>
<dbReference type="InterPro" id="IPR049751">
    <property type="entry name" value="TraI/MobA_relaxases"/>
</dbReference>
<protein>
    <submittedName>
        <fullName evidence="5">Relaxase/primase-like fusion protein</fullName>
    </submittedName>
</protein>
<evidence type="ECO:0000313" key="5">
    <source>
        <dbReference type="EMBL" id="AFS54638.1"/>
    </source>
</evidence>
<dbReference type="InterPro" id="IPR005094">
    <property type="entry name" value="Endonuclease_MobA/VirD2"/>
</dbReference>
<feature type="domain" description="TraI-like middle" evidence="4">
    <location>
        <begin position="199"/>
        <end position="283"/>
    </location>
</feature>
<gene>
    <name evidence="5" type="ordered locus">LFML04_2449</name>
</gene>
<name>J9ZF93_LEPFM</name>
<dbReference type="RefSeq" id="WP_014962141.1">
    <property type="nucleotide sequence ID" value="NC_018649.1"/>
</dbReference>
<dbReference type="Pfam" id="PF22863">
    <property type="entry name" value="TraI_middle"/>
    <property type="match status" value="1"/>
</dbReference>
<dbReference type="KEGG" id="lfi:LFML04_2449"/>
<dbReference type="HOGENOM" id="CLU_016163_1_1_0"/>
<evidence type="ECO:0000259" key="3">
    <source>
        <dbReference type="Pfam" id="PF18821"/>
    </source>
</evidence>
<dbReference type="PATRIC" id="fig|1048260.3.peg.2664"/>
<dbReference type="InterPro" id="IPR054462">
    <property type="entry name" value="TraI_M"/>
</dbReference>
<dbReference type="Pfam" id="PF03432">
    <property type="entry name" value="Relaxase"/>
    <property type="match status" value="1"/>
</dbReference>
<evidence type="ECO:0000313" key="6">
    <source>
        <dbReference type="Proteomes" id="UP000006177"/>
    </source>
</evidence>
<accession>J9ZF93</accession>
<sequence>MIYKKIPNPNQTASKAIRVEKLANYIVRPERDGGTEKCVYSGTRGFLTDEFYSQKAEMIALSEEAIRSSDPIEHYVLSWREGERPTPQHIEKAVDILMGEFGMRESDKFGMNEHQVIYGLHQDTNNYHLHIMLNRADPLTGRSVRINNGFDIKALQKIIARIEHEQGWTPEAHARYSIVDDKPVLVTDRGKTEEHKPSRIRDAERRTGEKSALAIAKERVPAISREATDWQNFHGKLAEQGMEYRLRGAGAVLWSFETPVKPSDVDRKLGLKALEKRWGPFEAPAPGIEKKAAPSPEPVNDTAKALGFGDYAKARRIHLAARKEAKAELNKRIAAERMALFERQREERQKAFAGSWKGKGAELNALRSVLAAQQAGARAEIQDKITDLRKGFSTEYPPGFFPDFEEWVRKTRGKEAAEQYRYSGRTREILMEIRPAEPVRSKDPEPRDIRDYLPEVFGREVRYSNTQGKAAFVDSGPKISVLDQSDASVLAALQLARQKYGKDLVVTGPEEFRSTVVRLAIRNNIALANPELQEQIRREKDRVATEREQQRKKDQALQIPPRSVASRPEKQKKRGKDLGI</sequence>
<feature type="region of interest" description="Disordered" evidence="1">
    <location>
        <begin position="189"/>
        <end position="211"/>
    </location>
</feature>
<organism evidence="5 6">
    <name type="scientific">Leptospirillum ferriphilum (strain ML-04)</name>
    <dbReference type="NCBI Taxonomy" id="1048260"/>
    <lineage>
        <taxon>Bacteria</taxon>
        <taxon>Pseudomonadati</taxon>
        <taxon>Nitrospirota</taxon>
        <taxon>Nitrospiria</taxon>
        <taxon>Nitrospirales</taxon>
        <taxon>Nitrospiraceae</taxon>
        <taxon>Leptospirillum</taxon>
    </lineage>
</organism>
<proteinExistence type="predicted"/>
<dbReference type="NCBIfam" id="NF041893">
    <property type="entry name" value="TraI_MobP_relax"/>
    <property type="match status" value="1"/>
</dbReference>
<feature type="domain" description="MobA/VirD2-like nuclease" evidence="2">
    <location>
        <begin position="25"/>
        <end position="168"/>
    </location>
</feature>
<reference evidence="5 6" key="1">
    <citation type="journal article" date="2011" name="J. Microbiol.">
        <title>Complete genome of Leptospirillum ferriphilum ML-04 provides insight into its physiology and environmental adaptation.</title>
        <authorList>
            <person name="Mi S."/>
            <person name="Song J."/>
            <person name="Lin J."/>
            <person name="Che Y."/>
            <person name="Zheng H."/>
            <person name="Lin J."/>
        </authorList>
    </citation>
    <scope>NUCLEOTIDE SEQUENCE [LARGE SCALE GENOMIC DNA]</scope>
    <source>
        <strain evidence="5 6">ML-04</strain>
    </source>
</reference>
<evidence type="ECO:0000259" key="2">
    <source>
        <dbReference type="Pfam" id="PF03432"/>
    </source>
</evidence>
<dbReference type="InterPro" id="IPR040677">
    <property type="entry name" value="LPD7"/>
</dbReference>
<feature type="compositionally biased region" description="Basic and acidic residues" evidence="1">
    <location>
        <begin position="539"/>
        <end position="555"/>
    </location>
</feature>
<dbReference type="STRING" id="1048260.LFML04_2449"/>
<feature type="compositionally biased region" description="Basic and acidic residues" evidence="1">
    <location>
        <begin position="189"/>
        <end position="209"/>
    </location>
</feature>
<feature type="domain" description="Large polyvalent protein-associated" evidence="3">
    <location>
        <begin position="461"/>
        <end position="539"/>
    </location>
</feature>
<feature type="compositionally biased region" description="Basic residues" evidence="1">
    <location>
        <begin position="570"/>
        <end position="580"/>
    </location>
</feature>